<sequence length="214" mass="24520">MLLIICLVITALVSFSQSYDVNIDEIFSNLLSDEGHEHLGQRFKRDPHPHHKMDCCGDPPPIEESRELLKDCFKNRQKRDRPHGKGGGMKRGLCVAECIAKKMNIANDNGIVDKAAFVEEYKKFDPDTWRQEQVEKSYDICIEAAEKFKQKKAEKHGNFSCNPQAAGFFHCQMREVILNCPDDKFNADKGYCAKIRDKSQTSHRDKSPETIEDI</sequence>
<evidence type="ECO:0000256" key="1">
    <source>
        <dbReference type="ARBA" id="ARBA00004613"/>
    </source>
</evidence>
<dbReference type="PANTHER" id="PTHR21066">
    <property type="entry name" value="ODORANT-BINDING PROTEIN 59A-RELATED"/>
    <property type="match status" value="1"/>
</dbReference>
<comment type="subcellular location">
    <subcellularLocation>
        <location evidence="1">Secreted</location>
    </subcellularLocation>
</comment>
<dbReference type="GO" id="GO:0005576">
    <property type="term" value="C:extracellular region"/>
    <property type="evidence" value="ECO:0007669"/>
    <property type="project" value="UniProtKB-SubCell"/>
</dbReference>
<dbReference type="Pfam" id="PF22651">
    <property type="entry name" value="OBP47_like"/>
    <property type="match status" value="1"/>
</dbReference>
<keyword evidence="4" id="KW-0732">Signal</keyword>
<reference evidence="6" key="1">
    <citation type="submission" date="2014-10" db="EMBL/GenBank/DDBJ databases">
        <title>Identification and comparison of genes expressed in the antennae of Chrysopa pallens and Chrysoperla sinica.</title>
        <authorList>
            <person name="Li Z."/>
        </authorList>
    </citation>
    <scope>NUCLEOTIDE SEQUENCE</scope>
</reference>
<accession>A0A0R8PDP8</accession>
<dbReference type="GO" id="GO:0005549">
    <property type="term" value="F:odorant binding"/>
    <property type="evidence" value="ECO:0007669"/>
    <property type="project" value="InterPro"/>
</dbReference>
<feature type="domain" description="OBP47-like" evidence="5">
    <location>
        <begin position="66"/>
        <end position="196"/>
    </location>
</feature>
<protein>
    <submittedName>
        <fullName evidence="6">Odorant binding protein 12</fullName>
    </submittedName>
</protein>
<dbReference type="InterPro" id="IPR054577">
    <property type="entry name" value="OBP47-like_dom"/>
</dbReference>
<evidence type="ECO:0000256" key="3">
    <source>
        <dbReference type="ARBA" id="ARBA00022525"/>
    </source>
</evidence>
<evidence type="ECO:0000259" key="5">
    <source>
        <dbReference type="Pfam" id="PF22651"/>
    </source>
</evidence>
<comment type="similarity">
    <text evidence="2">Belongs to the PBP/GOBP family.</text>
</comment>
<dbReference type="InterPro" id="IPR036728">
    <property type="entry name" value="PBP_GOBP_sf"/>
</dbReference>
<feature type="chain" id="PRO_5006587783" evidence="4">
    <location>
        <begin position="19"/>
        <end position="214"/>
    </location>
</feature>
<evidence type="ECO:0000313" key="6">
    <source>
        <dbReference type="EMBL" id="AKW47233.1"/>
    </source>
</evidence>
<dbReference type="AlphaFoldDB" id="A0A0R8PDP8"/>
<evidence type="ECO:0000256" key="2">
    <source>
        <dbReference type="ARBA" id="ARBA00008098"/>
    </source>
</evidence>
<name>A0A0R8PDP8_CHRNP</name>
<organism evidence="6">
    <name type="scientific">Chrysoperla nipponensis</name>
    <name type="common">Green lacewing</name>
    <dbReference type="NCBI Taxonomy" id="413239"/>
    <lineage>
        <taxon>Eukaryota</taxon>
        <taxon>Metazoa</taxon>
        <taxon>Ecdysozoa</taxon>
        <taxon>Arthropoda</taxon>
        <taxon>Hexapoda</taxon>
        <taxon>Insecta</taxon>
        <taxon>Pterygota</taxon>
        <taxon>Neoptera</taxon>
        <taxon>Endopterygota</taxon>
        <taxon>Neuroptera</taxon>
        <taxon>Hemerobiiformia</taxon>
        <taxon>Chrysopidae</taxon>
        <taxon>Chrysopinae</taxon>
        <taxon>Chrysoperla</taxon>
    </lineage>
</organism>
<dbReference type="Gene3D" id="1.10.238.270">
    <property type="match status" value="1"/>
</dbReference>
<dbReference type="PANTHER" id="PTHR21066:SF17">
    <property type="entry name" value="AGAP011368-PA"/>
    <property type="match status" value="1"/>
</dbReference>
<evidence type="ECO:0000256" key="4">
    <source>
        <dbReference type="SAM" id="SignalP"/>
    </source>
</evidence>
<dbReference type="InterPro" id="IPR052295">
    <property type="entry name" value="Odorant-binding_protein"/>
</dbReference>
<feature type="signal peptide" evidence="4">
    <location>
        <begin position="1"/>
        <end position="18"/>
    </location>
</feature>
<dbReference type="EMBL" id="KP082941">
    <property type="protein sequence ID" value="AKW47233.1"/>
    <property type="molecule type" value="mRNA"/>
</dbReference>
<dbReference type="SUPFAM" id="SSF47565">
    <property type="entry name" value="Insect pheromone/odorant-binding proteins"/>
    <property type="match status" value="1"/>
</dbReference>
<proteinExistence type="evidence at transcript level"/>
<keyword evidence="3" id="KW-0964">Secreted</keyword>